<dbReference type="InterPro" id="IPR000868">
    <property type="entry name" value="Isochorismatase-like_dom"/>
</dbReference>
<dbReference type="InterPro" id="IPR036380">
    <property type="entry name" value="Isochorismatase-like_sf"/>
</dbReference>
<dbReference type="GO" id="GO:0016787">
    <property type="term" value="F:hydrolase activity"/>
    <property type="evidence" value="ECO:0007669"/>
    <property type="project" value="UniProtKB-KW"/>
</dbReference>
<evidence type="ECO:0000313" key="5">
    <source>
        <dbReference type="Proteomes" id="UP001247754"/>
    </source>
</evidence>
<feature type="region of interest" description="Disordered" evidence="2">
    <location>
        <begin position="208"/>
        <end position="231"/>
    </location>
</feature>
<dbReference type="Proteomes" id="UP001247754">
    <property type="component" value="Unassembled WGS sequence"/>
</dbReference>
<comment type="caution">
    <text evidence="4">The sequence shown here is derived from an EMBL/GenBank/DDBJ whole genome shotgun (WGS) entry which is preliminary data.</text>
</comment>
<keyword evidence="1 4" id="KW-0378">Hydrolase</keyword>
<keyword evidence="5" id="KW-1185">Reference proteome</keyword>
<sequence>MPTADPGGTGPGAGFGPGVVHLCIDMQRLFGPDSPWTLPWMGRILSAAVRLAEHDPARTVFTRFIPPRRAEDAGGTWRPYFEKWPEVTREHMDDDLLRLVPALERFAPPARVLDKPVYSPWHGGGLDRLLEGRGIHTVILSGGETDICVLAAVFGAVDRGYRVILASDALCSAFDATHDAAMRIYRRRLTVQVEVLSVADILARGAAAGGGEQTAPGRVPPRQAPSPGAKP</sequence>
<evidence type="ECO:0000313" key="4">
    <source>
        <dbReference type="EMBL" id="MDR5653551.1"/>
    </source>
</evidence>
<dbReference type="PANTHER" id="PTHR43540:SF6">
    <property type="entry name" value="ISOCHORISMATASE-LIKE DOMAIN-CONTAINING PROTEIN"/>
    <property type="match status" value="1"/>
</dbReference>
<feature type="domain" description="Isochorismatase-like" evidence="3">
    <location>
        <begin position="21"/>
        <end position="188"/>
    </location>
</feature>
<dbReference type="RefSeq" id="WP_310457790.1">
    <property type="nucleotide sequence ID" value="NZ_JAVKPH010000014.1"/>
</dbReference>
<name>A0ABU1F9K0_9RHOB</name>
<dbReference type="PANTHER" id="PTHR43540">
    <property type="entry name" value="PEROXYUREIDOACRYLATE/UREIDOACRYLATE AMIDOHYDROLASE-RELATED"/>
    <property type="match status" value="1"/>
</dbReference>
<dbReference type="Pfam" id="PF00857">
    <property type="entry name" value="Isochorismatase"/>
    <property type="match status" value="1"/>
</dbReference>
<feature type="compositionally biased region" description="Pro residues" evidence="2">
    <location>
        <begin position="218"/>
        <end position="231"/>
    </location>
</feature>
<proteinExistence type="predicted"/>
<dbReference type="InterPro" id="IPR050272">
    <property type="entry name" value="Isochorismatase-like_hydrls"/>
</dbReference>
<evidence type="ECO:0000256" key="1">
    <source>
        <dbReference type="ARBA" id="ARBA00022801"/>
    </source>
</evidence>
<dbReference type="CDD" id="cd00431">
    <property type="entry name" value="cysteine_hydrolases"/>
    <property type="match status" value="1"/>
</dbReference>
<organism evidence="4 5">
    <name type="scientific">Ruixingdingia sedimenti</name>
    <dbReference type="NCBI Taxonomy" id="3073604"/>
    <lineage>
        <taxon>Bacteria</taxon>
        <taxon>Pseudomonadati</taxon>
        <taxon>Pseudomonadota</taxon>
        <taxon>Alphaproteobacteria</taxon>
        <taxon>Rhodobacterales</taxon>
        <taxon>Paracoccaceae</taxon>
        <taxon>Ruixingdingia</taxon>
    </lineage>
</organism>
<dbReference type="EC" id="3.-.-.-" evidence="4"/>
<dbReference type="SUPFAM" id="SSF52499">
    <property type="entry name" value="Isochorismatase-like hydrolases"/>
    <property type="match status" value="1"/>
</dbReference>
<dbReference type="EMBL" id="JAVKPH010000014">
    <property type="protein sequence ID" value="MDR5653551.1"/>
    <property type="molecule type" value="Genomic_DNA"/>
</dbReference>
<dbReference type="Gene3D" id="3.40.50.850">
    <property type="entry name" value="Isochorismatase-like"/>
    <property type="match status" value="1"/>
</dbReference>
<protein>
    <submittedName>
        <fullName evidence="4">Isochorismatase family cysteine hydrolase</fullName>
        <ecNumber evidence="4">3.-.-.-</ecNumber>
    </submittedName>
</protein>
<accession>A0ABU1F9K0</accession>
<gene>
    <name evidence="4" type="ORF">RGD00_13115</name>
</gene>
<evidence type="ECO:0000259" key="3">
    <source>
        <dbReference type="Pfam" id="PF00857"/>
    </source>
</evidence>
<reference evidence="4 5" key="1">
    <citation type="submission" date="2023-09" db="EMBL/GenBank/DDBJ databases">
        <title>Xinfangfangia sedmenti sp. nov., isolated the sedment.</title>
        <authorList>
            <person name="Xu L."/>
        </authorList>
    </citation>
    <scope>NUCLEOTIDE SEQUENCE [LARGE SCALE GENOMIC DNA]</scope>
    <source>
        <strain evidence="4 5">LG-4</strain>
    </source>
</reference>
<evidence type="ECO:0000256" key="2">
    <source>
        <dbReference type="SAM" id="MobiDB-lite"/>
    </source>
</evidence>